<feature type="region of interest" description="Disordered" evidence="14">
    <location>
        <begin position="3427"/>
        <end position="3524"/>
    </location>
</feature>
<feature type="compositionally biased region" description="Low complexity" evidence="14">
    <location>
        <begin position="1232"/>
        <end position="1242"/>
    </location>
</feature>
<feature type="compositionally biased region" description="Polar residues" evidence="14">
    <location>
        <begin position="52"/>
        <end position="64"/>
    </location>
</feature>
<dbReference type="GO" id="GO:0005524">
    <property type="term" value="F:ATP binding"/>
    <property type="evidence" value="ECO:0007669"/>
    <property type="project" value="UniProtKB-UniRule"/>
</dbReference>
<dbReference type="FunFam" id="1.10.510.10:FF:000805">
    <property type="entry name" value="Mitogen activated kinase-like protein"/>
    <property type="match status" value="1"/>
</dbReference>
<dbReference type="GO" id="GO:0005737">
    <property type="term" value="C:cytoplasm"/>
    <property type="evidence" value="ECO:0007669"/>
    <property type="project" value="TreeGrafter"/>
</dbReference>
<evidence type="ECO:0000313" key="19">
    <source>
        <dbReference type="Proteomes" id="UP000038009"/>
    </source>
</evidence>
<dbReference type="Proteomes" id="UP000038009">
    <property type="component" value="Unassembled WGS sequence"/>
</dbReference>
<dbReference type="InterPro" id="IPR035965">
    <property type="entry name" value="PAS-like_dom_sf"/>
</dbReference>
<feature type="compositionally biased region" description="Low complexity" evidence="14">
    <location>
        <begin position="37"/>
        <end position="51"/>
    </location>
</feature>
<feature type="region of interest" description="Disordered" evidence="14">
    <location>
        <begin position="2552"/>
        <end position="2590"/>
    </location>
</feature>
<feature type="compositionally biased region" description="Low complexity" evidence="14">
    <location>
        <begin position="1"/>
        <end position="13"/>
    </location>
</feature>
<feature type="compositionally biased region" description="Polar residues" evidence="14">
    <location>
        <begin position="76"/>
        <end position="106"/>
    </location>
</feature>
<feature type="region of interest" description="Disordered" evidence="14">
    <location>
        <begin position="3353"/>
        <end position="3372"/>
    </location>
</feature>
<feature type="coiled-coil region" evidence="13">
    <location>
        <begin position="3802"/>
        <end position="3829"/>
    </location>
</feature>
<feature type="binding site" evidence="12">
    <location>
        <position position="3867"/>
    </location>
    <ligand>
        <name>ATP</name>
        <dbReference type="ChEBI" id="CHEBI:30616"/>
    </ligand>
</feature>
<evidence type="ECO:0000256" key="13">
    <source>
        <dbReference type="SAM" id="Coils"/>
    </source>
</evidence>
<keyword evidence="7" id="KW-0418">Kinase</keyword>
<feature type="compositionally biased region" description="Basic and acidic residues" evidence="14">
    <location>
        <begin position="4228"/>
        <end position="4245"/>
    </location>
</feature>
<dbReference type="PANTHER" id="PTHR48012">
    <property type="entry name" value="STERILE20-LIKE KINASE, ISOFORM B-RELATED"/>
    <property type="match status" value="1"/>
</dbReference>
<comment type="catalytic activity">
    <reaction evidence="10">
        <text>L-threonyl-[protein] + ATP = O-phospho-L-threonyl-[protein] + ADP + H(+)</text>
        <dbReference type="Rhea" id="RHEA:46608"/>
        <dbReference type="Rhea" id="RHEA-COMP:11060"/>
        <dbReference type="Rhea" id="RHEA-COMP:11605"/>
        <dbReference type="ChEBI" id="CHEBI:15378"/>
        <dbReference type="ChEBI" id="CHEBI:30013"/>
        <dbReference type="ChEBI" id="CHEBI:30616"/>
        <dbReference type="ChEBI" id="CHEBI:61977"/>
        <dbReference type="ChEBI" id="CHEBI:456216"/>
        <dbReference type="EC" id="2.7.11.1"/>
    </reaction>
</comment>
<feature type="compositionally biased region" description="Basic residues" evidence="14">
    <location>
        <begin position="24"/>
        <end position="34"/>
    </location>
</feature>
<feature type="compositionally biased region" description="Basic and acidic residues" evidence="14">
    <location>
        <begin position="1190"/>
        <end position="1200"/>
    </location>
</feature>
<dbReference type="SMART" id="SM00220">
    <property type="entry name" value="S_TKc"/>
    <property type="match status" value="1"/>
</dbReference>
<reference evidence="18 19" key="1">
    <citation type="journal article" date="2015" name="PLoS Pathog.">
        <title>Leptomonas seymouri: Adaptations to the Dixenous Life Cycle Analyzed by Genome Sequencing, Transcriptome Profiling and Co-infection with Leishmania donovani.</title>
        <authorList>
            <person name="Kraeva N."/>
            <person name="Butenko A."/>
            <person name="Hlavacova J."/>
            <person name="Kostygov A."/>
            <person name="Myskova J."/>
            <person name="Grybchuk D."/>
            <person name="Lestinova T."/>
            <person name="Votypka J."/>
            <person name="Volf P."/>
            <person name="Opperdoes F."/>
            <person name="Flegontov P."/>
            <person name="Lukes J."/>
            <person name="Yurchenko V."/>
        </authorList>
    </citation>
    <scope>NUCLEOTIDE SEQUENCE [LARGE SCALE GENOMIC DNA]</scope>
    <source>
        <strain evidence="18 19">ATCC 30220</strain>
    </source>
</reference>
<gene>
    <name evidence="18" type="ORF">ABL78_2093</name>
</gene>
<dbReference type="SUPFAM" id="SSF55785">
    <property type="entry name" value="PYP-like sensor domain (PAS domain)"/>
    <property type="match status" value="1"/>
</dbReference>
<dbReference type="SUPFAM" id="SSF51206">
    <property type="entry name" value="cAMP-binding domain-like"/>
    <property type="match status" value="2"/>
</dbReference>
<evidence type="ECO:0000256" key="2">
    <source>
        <dbReference type="ARBA" id="ARBA00012513"/>
    </source>
</evidence>
<feature type="region of interest" description="Disordered" evidence="14">
    <location>
        <begin position="1427"/>
        <end position="1450"/>
    </location>
</feature>
<feature type="compositionally biased region" description="Polar residues" evidence="14">
    <location>
        <begin position="226"/>
        <end position="253"/>
    </location>
</feature>
<feature type="compositionally biased region" description="Low complexity" evidence="14">
    <location>
        <begin position="2115"/>
        <end position="2130"/>
    </location>
</feature>
<feature type="region of interest" description="Disordered" evidence="14">
    <location>
        <begin position="1903"/>
        <end position="1937"/>
    </location>
</feature>
<dbReference type="Gene3D" id="1.10.510.10">
    <property type="entry name" value="Transferase(Phosphotransferase) domain 1"/>
    <property type="match status" value="1"/>
</dbReference>
<feature type="compositionally biased region" description="Acidic residues" evidence="14">
    <location>
        <begin position="4165"/>
        <end position="4185"/>
    </location>
</feature>
<feature type="region of interest" description="Disordered" evidence="14">
    <location>
        <begin position="1499"/>
        <end position="1545"/>
    </location>
</feature>
<dbReference type="InterPro" id="IPR014710">
    <property type="entry name" value="RmlC-like_jellyroll"/>
</dbReference>
<feature type="compositionally biased region" description="Basic and acidic residues" evidence="14">
    <location>
        <begin position="853"/>
        <end position="875"/>
    </location>
</feature>
<sequence>MPSSNSSCNSSSSDDGIFTEPVNLKKKVAQRRTPIHTTATSITATTTAESSPKTVTRSPTSRDAPTTFAATPAESRLTSSTAPSIVASGDTNISPSTEGKNSNDNTTSVELSVAALKAISGSVEPATQRNASTNTEASSEDRRRQRHRRRPVGRVRPPLHKRTTTSVSAPLSGCDVATLSPPTNTLFITPDKDAHDSMELMQLRSNVHSVSTGDIITASSSLLASNEQPVMTTQPASSTVSNAASMRTRQKSQPPYRHPYAGGSALAMCSSSQPPGLALPVAAHLLSDEAYLDTFKIPALIAQLSLSLMAAKPVDLRTFTRDWLADRLVSEDEGDDQQGSASANTDFVNSSSVAVTSTGLLRERGSTRSFGVGASSSMSDAVSNHSSNRNVEVGSSGTTSLHVSKTGAPKAGSSATAAAAASGRRVRPYSRTRSAPNLTRGESAERGNEEDDEKDYDVHARFAEVPSELIAVISEQPTLMGVTAKAQRGTERRKAARRKASTRGRTKEWRRRKSEQISSVTRASVKHDSVSRAIRRTSSRESNSRSDTSFSPRSATSRAATVSNVVQSSPHGSSPNTSIMKTMPPVEVSIMNEAGRTERARMLADIAEAARLHAAEGPKEAADAGKQSGGDASAGPAREADGAADHASRSASSSSSSSDSFFDSPSKGSLLLAQGKSPSPGTASAPLSAVSFKDEGGSHETSQRRERQSGRSPDSMPFLLPAQHSKGSDQEHVGTAHVASLTEAIQSIRDSDDPSSTTTKVRPSGTTENPLGRQITRSTPGSTATPAPSHSVAITTGATAQTGVTPAVRMPTTLSPEPVAPVMVSFETEGALEVRTPTSSQFQTPESSTTERIGQEHHPAAADNTSREVMEKEGGSEAMKAAGSSSNSSEGEDNAHFAMFAPLLAVDQNTNEVIDYRNTASGVTGQIPYPGAPPLSIPTGGATRITAPPLQSTPPNYLVDSISVGNSCVSMANTSCTVNSSTAAVGGGTSYLSPQTHAPTTTNAPLQFLQYAPRGNSAAFSLLPTPLLADMVGGNGPANSSFGRRGAHNSSFGRRSGAASVSALARHHEHAATLPVSSFTPPPFLARHEPSVGGTTSHAKPTPSAQLAEFPKVGLGFHGVNTMNNASRVVSGAAASSSVGAGGVSDSLLRTTAGSLAASRAATPQGVEERADAVHAEFPSSSSQSLLVHGKPDSEEKEQHYPVYNGSGNAGAAGSSRLNTAQVPCGPGANGSLTTTPPSTTLKPDVARRLSKLMSQLPASKYAAAIVFLEGLMSSSSNGDDGDASGSDVMSTTTTTVGATSTRCVERFAIPGPLPTELDSVSMSLSDKPFSPTGNNDATTHAWPMPTCAESGPLGSMPIHCVSSFSEILSRNPSLSGGAGIVDSLSKTDAMDPAKKSAAAIAAAKATGSASVEAIVRDALSQSVLRTLPPTHSGTENPSAASCPASSSASLKNDLPAGVKEYTSGKTVSPSLVRPGAKSDLSSLGMLTNVTSTAAAAAGTEAGAAARSPTKLRRSVNPDSLVSASIRSSAPLSQPPSEMPVARAPSFYKKPSGNDLFCLCPSPRCMSRDYSRRGSSNLPAASVAFAIDDTYGVARKVGAATMPPSPMLARVEQKPARLQRASSLSNAVVSFPAATTATTAAAEECVKSTQDDAAAGANATGAAPPTSTPATTAASATQSDAAETKETAEEVIIREMESSDAGGDVKSSPDAPPGEHTEHSVGVPQASQALHLPPREEAQATPSIPSPPEQVSTSEPKHAPQEPERYPRSPLSHEEEMDGSTQVKSRSSCKSSSDIGNSRGGMSSASRSCRGDAENPISPPAGSKSSHGMRDENNTGGSDAQDSMARPGFHFFASTPKSFSHDSRSVQDAATGPAVGVKPAETSVLPAEAHCPTMANIPFSSVRSEAGCDSSSNASPLLRSTSKLRHQNSSQEASRDIENRGSWLEALGQSSTGEVNSPTSRYRNHWLSSSSFCLEGRTFSNVVGTNSGVGLNGPPPLPNDSLKHFDDDVDLGGALRNAVMMAAAVGSRIPLRGSTMGGSFSVPMISQSFCQLPESLASVPFSARRAIDSHRLDLSTSPPSFGHVATHSPGYLSEASTGAAAAVQLHPRPHHETRSSMAAGSGNGGNEELSSAIPVLAPGNMSPFTALVSSSTLHSLSPSHSPAHEPMATSSVAAAMNSFLSRESHVAPQEVEVVREAVARFDAFAALDETQLETLVRTMSRVELAQGQTMVHEGDPTLEKLLLVVSGKLSLSRKGLVTRSFTRGQFYGEMEMSYHVEHSRVTLAAAIPTVVYALTKADYQKLVMHEKDARRYMFLQYVNQCELFKGLSPSTKMRLADSFRVCRLHKGAKLAEQGAPVQWMYLIMSGTVRVKCKPPAKGVGVSPKGDHASFTCTSVTADDIPSTAATNPSHSIAEVLGPASHINNPATLTSASSVTQGRDSSSLIVTTLSSPPFTPFHRSMALTLTPEGKSGTGVHELLQLAESSTHPPENRKNSGSSNTSPLLKPGSQPDAPQLRLGSGSHEENNSSSHEESNSGGANRNVRFLSIDHSLEDTLVPTPTLGKSTPTSQSEDRSVATKENGTPQQFKRRNPKQYQHLCHYDHGHYRHCDPEAFSTPGSLRARAQSVAISPGFTSLSPTVASLDLSALQRCASPSSSMPSAKAKRSISVINAGCSFQAAKSAFIASADSGTKPEETLVVEDRSSGQLVNEPEFVFKCKGLFTAVATTSVQAARISRLHFEAIMSRRVVEELKRSMLLSPGYNYFELVVPEELKQEMRRMLLRLNISMSTKRRSHFTLPPPHHRGSNRGENKDRSMSRVGPMMSNSNIDKLVSSKHLRSPPPSATTSPMLTSQMPRRYTMKALAALPSSCASKNASKARLHTAKGHGDGTGGSIYGGAEELNSALSISSTKVSAQHQRSRLHRTAPLESSPEPCSDEKKVASSLAGNAATTPAADNATSGSTAGFSCQYLEAPSVSNCGVYSSLQGTADVQHASGNEDSSHPGARCGGDTGKGASIMGIPATAGRSRMGTRRGTVENMLLSEKRSSTSGSHSRRISARGEIVFSGSRNLYRFPADAMSLNQSIVISVVADGTIIRWNSIAQSVTGYAPFEAIGKSIYDFIVSEEGRQQMREVLAQGTHYAGKWEQYTEQNLQENRVFPFRQNTGLYQVGLALSVVPSNYAKTAEVLLLVGREGKYRAANMYASDVARWLEGLMKPQLRQFQRRLMQIESHGWRITSEDALQVKGNLDACLSMVEQFSRFSLLNMEVVNESWRPVRLPALLGRFAVEASAFARQRRHEYYCNIDQVEPKTDIFFDAPQMLAILRLLLADAFMSPNEDEDGNPIVVHAELRVTVVEPQDTHTGSGGNNAGGPVNASMRSTTSSLAVATTGSGTNSNASGMRTVSVPLLGTTSNGLPFHNSSTAAVMLKDHPNVNQHGASSTVPTLRTAPQHPQQQPLHSHEEEASRISTGGGAAADDGGSSGDMPSTSAGNTVAATKRLAMSTTTPNPPMGRTAAMGSSSTAANSSPIMAMSPSLCSSLRRIRFELRDDGPTIPLLRSPEAIATRSMSAGASPNSSQHTLSGAQQEPPRTAFSGESSTNMTSTAELGISQCNPSSPKAAKSTRGAELQQVEKILSNLGGLIYGFTRPEAAGNVVRVELPLLAVPGAGEESREDEKGLTTGGGAPFSGGNRTFTVIVADNDRAHQQQLCQILWSRQHAVVPVTSFRDLMRKLEMNTADILLIDPMQIDIVSDDDKSMMADDPFDEIRIRSARLALVVMTCDFSDCRVQTLLNRQAVVELPKVGSGALVHIAMQEAEQLVSEMRDEEERIELIRRTFTNSSAERHKIGKRIGKGAFGDVYEVEDTLTGGKMAMKCMRLHDGLLADEVVQEILAMTSLKNENIIQYFFCEKESDTQLRLYMELAPGGTLRDKIRRHSGVGLPFEEIVHHLSDICHGLAYVHEQRYVHCDLKTANLLLGARGRTKIGDFGTAKHLAPHQLLYTMVGTPQYMAPEVLTADAEERLGYDFKADIWSLGCVVLEMATGNPPFAHLECAQGMGIIKYLTELADTPDLSPLFSGNPVVYEFVKSCLDIDPKNRPTAQELLHFDILEGAVASQRAERLVKRAEILYKLNKYAAMRADGGGERSFTGGGHGSDDSGRSVHNNAGESGLFYSDDDSSMTEDYYYYDDEDGDLSESSSHIFDGDDSVSASEVDEEGTDYTNEEYDFSSSGSDTQENEQHAAEGHTKNNGETKHPVSQTA</sequence>
<feature type="compositionally biased region" description="Basic and acidic residues" evidence="14">
    <location>
        <begin position="638"/>
        <end position="648"/>
    </location>
</feature>
<feature type="compositionally biased region" description="Low complexity" evidence="14">
    <location>
        <begin position="649"/>
        <end position="669"/>
    </location>
</feature>
<feature type="domain" description="Protein kinase" evidence="15">
    <location>
        <begin position="3838"/>
        <end position="4101"/>
    </location>
</feature>
<feature type="compositionally biased region" description="Low complexity" evidence="14">
    <location>
        <begin position="1438"/>
        <end position="1450"/>
    </location>
</feature>
<feature type="compositionally biased region" description="Polar residues" evidence="14">
    <location>
        <begin position="3427"/>
        <end position="3439"/>
    </location>
</feature>
<feature type="compositionally biased region" description="Polar residues" evidence="14">
    <location>
        <begin position="552"/>
        <end position="580"/>
    </location>
</feature>
<feature type="compositionally biased region" description="Polar residues" evidence="14">
    <location>
        <begin position="2483"/>
        <end position="2501"/>
    </location>
</feature>
<evidence type="ECO:0000256" key="7">
    <source>
        <dbReference type="ARBA" id="ARBA00022777"/>
    </source>
</evidence>
<dbReference type="GO" id="GO:0004674">
    <property type="term" value="F:protein serine/threonine kinase activity"/>
    <property type="evidence" value="ECO:0007669"/>
    <property type="project" value="UniProtKB-KW"/>
</dbReference>
<evidence type="ECO:0000259" key="16">
    <source>
        <dbReference type="PROSITE" id="PS50042"/>
    </source>
</evidence>
<feature type="compositionally biased region" description="Basic and acidic residues" evidence="14">
    <location>
        <begin position="692"/>
        <end position="709"/>
    </location>
</feature>
<evidence type="ECO:0000256" key="3">
    <source>
        <dbReference type="ARBA" id="ARBA00022527"/>
    </source>
</evidence>
<accession>A0A0N1I6I4</accession>
<dbReference type="EC" id="2.7.11.1" evidence="2"/>
<feature type="compositionally biased region" description="Low complexity" evidence="14">
    <location>
        <begin position="1205"/>
        <end position="1216"/>
    </location>
</feature>
<feature type="compositionally biased region" description="Polar residues" evidence="14">
    <location>
        <begin position="3479"/>
        <end position="3489"/>
    </location>
</feature>
<feature type="compositionally biased region" description="Polar residues" evidence="14">
    <location>
        <begin position="125"/>
        <end position="137"/>
    </location>
</feature>
<feature type="compositionally biased region" description="Polar residues" evidence="14">
    <location>
        <begin position="3588"/>
        <end position="3610"/>
    </location>
</feature>
<dbReference type="InterPro" id="IPR018490">
    <property type="entry name" value="cNMP-bd_dom_sf"/>
</dbReference>
<dbReference type="CDD" id="cd00130">
    <property type="entry name" value="PAS"/>
    <property type="match status" value="1"/>
</dbReference>
<feature type="compositionally biased region" description="Polar residues" evidence="14">
    <location>
        <begin position="1517"/>
        <end position="1532"/>
    </location>
</feature>
<feature type="region of interest" description="Disordered" evidence="14">
    <location>
        <begin position="1"/>
        <end position="106"/>
    </location>
</feature>
<feature type="compositionally biased region" description="Basic and acidic residues" evidence="14">
    <location>
        <begin position="1755"/>
        <end position="1774"/>
    </location>
</feature>
<feature type="compositionally biased region" description="Polar residues" evidence="14">
    <location>
        <begin position="1427"/>
        <end position="1437"/>
    </location>
</feature>
<keyword evidence="6 12" id="KW-0547">Nucleotide-binding</keyword>
<dbReference type="EMBL" id="LJSK01000040">
    <property type="protein sequence ID" value="KPI88778.1"/>
    <property type="molecule type" value="Genomic_DNA"/>
</dbReference>
<protein>
    <recommendedName>
        <fullName evidence="2">non-specific serine/threonine protein kinase</fullName>
        <ecNumber evidence="2">2.7.11.1</ecNumber>
    </recommendedName>
</protein>
<feature type="compositionally biased region" description="Basic and acidic residues" evidence="14">
    <location>
        <begin position="1682"/>
        <end position="1697"/>
    </location>
</feature>
<feature type="compositionally biased region" description="Polar residues" evidence="14">
    <location>
        <begin position="1093"/>
        <end position="1105"/>
    </location>
</feature>
<dbReference type="Gene3D" id="2.60.120.10">
    <property type="entry name" value="Jelly Rolls"/>
    <property type="match status" value="2"/>
</dbReference>
<evidence type="ECO:0000256" key="1">
    <source>
        <dbReference type="ARBA" id="ARBA00008874"/>
    </source>
</evidence>
<feature type="region of interest" description="Disordered" evidence="14">
    <location>
        <begin position="614"/>
        <end position="804"/>
    </location>
</feature>
<dbReference type="InterPro" id="IPR011009">
    <property type="entry name" value="Kinase-like_dom_sf"/>
</dbReference>
<feature type="region of interest" description="Disordered" evidence="14">
    <location>
        <begin position="3561"/>
        <end position="3618"/>
    </location>
</feature>
<evidence type="ECO:0000256" key="11">
    <source>
        <dbReference type="ARBA" id="ARBA00048679"/>
    </source>
</evidence>
<dbReference type="PANTHER" id="PTHR48012:SF10">
    <property type="entry name" value="FI20177P1"/>
    <property type="match status" value="1"/>
</dbReference>
<feature type="compositionally biased region" description="Acidic residues" evidence="14">
    <location>
        <begin position="4203"/>
        <end position="4217"/>
    </location>
</feature>
<feature type="region of interest" description="Disordered" evidence="14">
    <location>
        <begin position="1158"/>
        <end position="1243"/>
    </location>
</feature>
<feature type="region of interest" description="Disordered" evidence="14">
    <location>
        <begin position="832"/>
        <end position="893"/>
    </location>
</feature>
<feature type="compositionally biased region" description="Basic and acidic residues" evidence="14">
    <location>
        <begin position="614"/>
        <end position="623"/>
    </location>
</feature>
<evidence type="ECO:0000256" key="10">
    <source>
        <dbReference type="ARBA" id="ARBA00047899"/>
    </source>
</evidence>
<dbReference type="PROSITE" id="PS00108">
    <property type="entry name" value="PROTEIN_KINASE_ST"/>
    <property type="match status" value="1"/>
</dbReference>
<dbReference type="Gene3D" id="3.30.450.20">
    <property type="entry name" value="PAS domain"/>
    <property type="match status" value="1"/>
</dbReference>
<evidence type="ECO:0000256" key="9">
    <source>
        <dbReference type="ARBA" id="ARBA00022992"/>
    </source>
</evidence>
<evidence type="ECO:0000313" key="18">
    <source>
        <dbReference type="EMBL" id="KPI88778.1"/>
    </source>
</evidence>
<dbReference type="InterPro" id="IPR000595">
    <property type="entry name" value="cNMP-bd_dom"/>
</dbReference>
<dbReference type="NCBIfam" id="TIGR00229">
    <property type="entry name" value="sensory_box"/>
    <property type="match status" value="1"/>
</dbReference>
<feature type="region of interest" description="Disordered" evidence="14">
    <location>
        <begin position="226"/>
        <end position="256"/>
    </location>
</feature>
<comment type="caution">
    <text evidence="18">The sequence shown here is derived from an EMBL/GenBank/DDBJ whole genome shotgun (WGS) entry which is preliminary data.</text>
</comment>
<feature type="domain" description="PAS" evidence="17">
    <location>
        <begin position="3081"/>
        <end position="3130"/>
    </location>
</feature>
<dbReference type="SMART" id="SM00100">
    <property type="entry name" value="cNMP"/>
    <property type="match status" value="1"/>
</dbReference>
<comment type="similarity">
    <text evidence="1">Belongs to the protein kinase superfamily. STE Ser/Thr protein kinase family. STE20 subfamily.</text>
</comment>
<dbReference type="OMA" id="HEKDARR"/>
<feature type="compositionally biased region" description="Low complexity" evidence="14">
    <location>
        <begin position="1784"/>
        <end position="1793"/>
    </location>
</feature>
<feature type="region of interest" description="Disordered" evidence="14">
    <location>
        <begin position="2987"/>
        <end position="3025"/>
    </location>
</feature>
<feature type="compositionally biased region" description="Polar residues" evidence="14">
    <location>
        <begin position="3511"/>
        <end position="3522"/>
    </location>
</feature>
<evidence type="ECO:0000259" key="17">
    <source>
        <dbReference type="PROSITE" id="PS50112"/>
    </source>
</evidence>
<dbReference type="PROSITE" id="PS50112">
    <property type="entry name" value="PAS"/>
    <property type="match status" value="1"/>
</dbReference>
<evidence type="ECO:0000256" key="5">
    <source>
        <dbReference type="ARBA" id="ARBA00022679"/>
    </source>
</evidence>
<dbReference type="SMART" id="SM00091">
    <property type="entry name" value="PAS"/>
    <property type="match status" value="1"/>
</dbReference>
<keyword evidence="5" id="KW-0808">Transferase</keyword>
<organism evidence="18 19">
    <name type="scientific">Leptomonas seymouri</name>
    <dbReference type="NCBI Taxonomy" id="5684"/>
    <lineage>
        <taxon>Eukaryota</taxon>
        <taxon>Discoba</taxon>
        <taxon>Euglenozoa</taxon>
        <taxon>Kinetoplastea</taxon>
        <taxon>Metakinetoplastina</taxon>
        <taxon>Trypanosomatida</taxon>
        <taxon>Trypanosomatidae</taxon>
        <taxon>Leishmaniinae</taxon>
        <taxon>Leptomonas</taxon>
    </lineage>
</organism>
<feature type="domain" description="Cyclic nucleotide-binding" evidence="16">
    <location>
        <begin position="2203"/>
        <end position="2320"/>
    </location>
</feature>
<feature type="region of interest" description="Disordered" evidence="14">
    <location>
        <begin position="1656"/>
        <end position="1874"/>
    </location>
</feature>
<dbReference type="InterPro" id="IPR013767">
    <property type="entry name" value="PAS_fold"/>
</dbReference>
<dbReference type="PROSITE" id="PS00107">
    <property type="entry name" value="PROTEIN_KINASE_ATP"/>
    <property type="match status" value="1"/>
</dbReference>
<feature type="region of interest" description="Disordered" evidence="14">
    <location>
        <begin position="2789"/>
        <end position="2851"/>
    </location>
</feature>
<feature type="region of interest" description="Disordered" evidence="14">
    <location>
        <begin position="2483"/>
        <end position="2538"/>
    </location>
</feature>
<dbReference type="GO" id="GO:0006355">
    <property type="term" value="P:regulation of DNA-templated transcription"/>
    <property type="evidence" value="ECO:0007669"/>
    <property type="project" value="InterPro"/>
</dbReference>
<dbReference type="Pfam" id="PF00989">
    <property type="entry name" value="PAS"/>
    <property type="match status" value="1"/>
</dbReference>
<proteinExistence type="inferred from homology"/>
<feature type="region of interest" description="Disordered" evidence="14">
    <location>
        <begin position="120"/>
        <end position="175"/>
    </location>
</feature>
<feature type="compositionally biased region" description="Basic and acidic residues" evidence="14">
    <location>
        <begin position="2804"/>
        <end position="2813"/>
    </location>
</feature>
<evidence type="ECO:0000256" key="6">
    <source>
        <dbReference type="ARBA" id="ARBA00022741"/>
    </source>
</evidence>
<feature type="compositionally biased region" description="Basic residues" evidence="14">
    <location>
        <begin position="2789"/>
        <end position="2803"/>
    </location>
</feature>
<feature type="region of interest" description="Disordered" evidence="14">
    <location>
        <begin position="1461"/>
        <end position="1480"/>
    </location>
</feature>
<dbReference type="InterPro" id="IPR000719">
    <property type="entry name" value="Prot_kinase_dom"/>
</dbReference>
<name>A0A0N1I6I4_LEPSE</name>
<dbReference type="Pfam" id="PF00069">
    <property type="entry name" value="Pkinase"/>
    <property type="match status" value="1"/>
</dbReference>
<evidence type="ECO:0000256" key="8">
    <source>
        <dbReference type="ARBA" id="ARBA00022840"/>
    </source>
</evidence>
<feature type="compositionally biased region" description="Low complexity" evidence="14">
    <location>
        <begin position="2942"/>
        <end position="2955"/>
    </location>
</feature>
<feature type="compositionally biased region" description="Basic and acidic residues" evidence="14">
    <location>
        <begin position="2520"/>
        <end position="2532"/>
    </location>
</feature>
<evidence type="ECO:0000259" key="15">
    <source>
        <dbReference type="PROSITE" id="PS50011"/>
    </source>
</evidence>
<feature type="region of interest" description="Disordered" evidence="14">
    <location>
        <begin position="1073"/>
        <end position="1107"/>
    </location>
</feature>
<keyword evidence="4" id="KW-0140">cGMP</keyword>
<feature type="region of interest" description="Disordered" evidence="14">
    <location>
        <begin position="2905"/>
        <end position="2956"/>
    </location>
</feature>
<keyword evidence="8 12" id="KW-0067">ATP-binding</keyword>
<dbReference type="SUPFAM" id="SSF56112">
    <property type="entry name" value="Protein kinase-like (PK-like)"/>
    <property type="match status" value="1"/>
</dbReference>
<dbReference type="InterPro" id="IPR000014">
    <property type="entry name" value="PAS"/>
</dbReference>
<feature type="compositionally biased region" description="Low complexity" evidence="14">
    <location>
        <begin position="407"/>
        <end position="423"/>
    </location>
</feature>
<comment type="catalytic activity">
    <reaction evidence="11">
        <text>L-seryl-[protein] + ATP = O-phospho-L-seryl-[protein] + ADP + H(+)</text>
        <dbReference type="Rhea" id="RHEA:17989"/>
        <dbReference type="Rhea" id="RHEA-COMP:9863"/>
        <dbReference type="Rhea" id="RHEA-COMP:11604"/>
        <dbReference type="ChEBI" id="CHEBI:15378"/>
        <dbReference type="ChEBI" id="CHEBI:29999"/>
        <dbReference type="ChEBI" id="CHEBI:30616"/>
        <dbReference type="ChEBI" id="CHEBI:83421"/>
        <dbReference type="ChEBI" id="CHEBI:456216"/>
        <dbReference type="EC" id="2.7.11.1"/>
    </reaction>
</comment>
<dbReference type="InterPro" id="IPR017441">
    <property type="entry name" value="Protein_kinase_ATP_BS"/>
</dbReference>
<dbReference type="Pfam" id="PF00027">
    <property type="entry name" value="cNMP_binding"/>
    <property type="match status" value="1"/>
</dbReference>
<dbReference type="GO" id="GO:0030553">
    <property type="term" value="F:cGMP binding"/>
    <property type="evidence" value="ECO:0007669"/>
    <property type="project" value="UniProtKB-KW"/>
</dbReference>
<feature type="compositionally biased region" description="Basic residues" evidence="14">
    <location>
        <begin position="494"/>
        <end position="513"/>
    </location>
</feature>
<feature type="compositionally biased region" description="Polar residues" evidence="14">
    <location>
        <begin position="2841"/>
        <end position="2851"/>
    </location>
</feature>
<dbReference type="InterPro" id="IPR008271">
    <property type="entry name" value="Ser/Thr_kinase_AS"/>
</dbReference>
<evidence type="ECO:0000256" key="4">
    <source>
        <dbReference type="ARBA" id="ARBA00022535"/>
    </source>
</evidence>
<dbReference type="InterPro" id="IPR050629">
    <property type="entry name" value="STE20/SPS1-PAK"/>
</dbReference>
<feature type="domain" description="Cyclic nucleotide-binding" evidence="16">
    <location>
        <begin position="2323"/>
        <end position="2404"/>
    </location>
</feature>
<feature type="compositionally biased region" description="Polar residues" evidence="14">
    <location>
        <begin position="836"/>
        <end position="852"/>
    </location>
</feature>
<feature type="region of interest" description="Disordered" evidence="14">
    <location>
        <begin position="4137"/>
        <end position="4251"/>
    </location>
</feature>
<feature type="compositionally biased region" description="Polar residues" evidence="14">
    <location>
        <begin position="3561"/>
        <end position="3579"/>
    </location>
</feature>
<keyword evidence="3" id="KW-0723">Serine/threonine-protein kinase</keyword>
<keyword evidence="13" id="KW-0175">Coiled coil</keyword>
<keyword evidence="19" id="KW-1185">Reference proteome</keyword>
<dbReference type="PROSITE" id="PS50011">
    <property type="entry name" value="PROTEIN_KINASE_DOM"/>
    <property type="match status" value="1"/>
</dbReference>
<dbReference type="VEuPathDB" id="TriTrypDB:Lsey_0040_0040"/>
<evidence type="ECO:0000256" key="12">
    <source>
        <dbReference type="PROSITE-ProRule" id="PRU10141"/>
    </source>
</evidence>
<feature type="region of interest" description="Disordered" evidence="14">
    <location>
        <begin position="367"/>
        <end position="455"/>
    </location>
</feature>
<dbReference type="CDD" id="cd22961">
    <property type="entry name" value="DD_TEX55-like"/>
    <property type="match status" value="1"/>
</dbReference>
<feature type="compositionally biased region" description="Basic residues" evidence="14">
    <location>
        <begin position="144"/>
        <end position="163"/>
    </location>
</feature>
<feature type="compositionally biased region" description="Polar residues" evidence="14">
    <location>
        <begin position="374"/>
        <end position="403"/>
    </location>
</feature>
<dbReference type="PROSITE" id="PS50042">
    <property type="entry name" value="CNMP_BINDING_3"/>
    <property type="match status" value="2"/>
</dbReference>
<dbReference type="OrthoDB" id="267132at2759"/>
<feature type="compositionally biased region" description="Low complexity" evidence="14">
    <location>
        <begin position="1656"/>
        <end position="1681"/>
    </location>
</feature>
<feature type="compositionally biased region" description="Polar residues" evidence="14">
    <location>
        <begin position="1794"/>
        <end position="1807"/>
    </location>
</feature>
<keyword evidence="9" id="KW-0142">cGMP-binding</keyword>
<evidence type="ECO:0000256" key="14">
    <source>
        <dbReference type="SAM" id="MobiDB-lite"/>
    </source>
</evidence>
<feature type="region of interest" description="Disordered" evidence="14">
    <location>
        <begin position="2096"/>
        <end position="2130"/>
    </location>
</feature>
<dbReference type="CDD" id="cd00038">
    <property type="entry name" value="CAP_ED"/>
    <property type="match status" value="2"/>
</dbReference>
<feature type="compositionally biased region" description="Polar residues" evidence="14">
    <location>
        <begin position="1903"/>
        <end position="1932"/>
    </location>
</feature>
<feature type="region of interest" description="Disordered" evidence="14">
    <location>
        <begin position="483"/>
        <end position="584"/>
    </location>
</feature>
<feature type="compositionally biased region" description="Polar residues" evidence="14">
    <location>
        <begin position="754"/>
        <end position="804"/>
    </location>
</feature>